<dbReference type="InterPro" id="IPR000477">
    <property type="entry name" value="RT_dom"/>
</dbReference>
<dbReference type="PROSITE" id="PS50878">
    <property type="entry name" value="RT_POL"/>
    <property type="match status" value="1"/>
</dbReference>
<organism evidence="2 3">
    <name type="scientific">Trichostrongylus colubriformis</name>
    <name type="common">Black scour worm</name>
    <dbReference type="NCBI Taxonomy" id="6319"/>
    <lineage>
        <taxon>Eukaryota</taxon>
        <taxon>Metazoa</taxon>
        <taxon>Ecdysozoa</taxon>
        <taxon>Nematoda</taxon>
        <taxon>Chromadorea</taxon>
        <taxon>Rhabditida</taxon>
        <taxon>Rhabditina</taxon>
        <taxon>Rhabditomorpha</taxon>
        <taxon>Strongyloidea</taxon>
        <taxon>Trichostrongylidae</taxon>
        <taxon>Trichostrongylus</taxon>
    </lineage>
</organism>
<dbReference type="Gene3D" id="3.30.70.2630">
    <property type="match status" value="1"/>
</dbReference>
<comment type="caution">
    <text evidence="2">The sequence shown here is derived from an EMBL/GenBank/DDBJ whole genome shotgun (WGS) entry which is preliminary data.</text>
</comment>
<evidence type="ECO:0000313" key="3">
    <source>
        <dbReference type="Proteomes" id="UP001331761"/>
    </source>
</evidence>
<keyword evidence="3" id="KW-1185">Reference proteome</keyword>
<dbReference type="EMBL" id="WIXE01008139">
    <property type="protein sequence ID" value="KAK5979655.1"/>
    <property type="molecule type" value="Genomic_DNA"/>
</dbReference>
<sequence>IYLLFFESKYLSLLSRDTCLLRYVDDYLVCSYSRTEVEKVLKTLLTPNEFGVSARLSKCSVSFRMKDIQRAERFIRWCGWQIDTKNKTVFKTRSDAQLLHAQHCLSAREHIRLRILRRSIDHAREQSRLSSYSQK</sequence>
<accession>A0AAN8FP09</accession>
<reference evidence="2 3" key="1">
    <citation type="submission" date="2019-10" db="EMBL/GenBank/DDBJ databases">
        <title>Assembly and Annotation for the nematode Trichostrongylus colubriformis.</title>
        <authorList>
            <person name="Martin J."/>
        </authorList>
    </citation>
    <scope>NUCLEOTIDE SEQUENCE [LARGE SCALE GENOMIC DNA]</scope>
    <source>
        <strain evidence="2">G859</strain>
        <tissue evidence="2">Whole worm</tissue>
    </source>
</reference>
<dbReference type="Proteomes" id="UP001331761">
    <property type="component" value="Unassembled WGS sequence"/>
</dbReference>
<proteinExistence type="predicted"/>
<name>A0AAN8FP09_TRICO</name>
<gene>
    <name evidence="2" type="ORF">GCK32_014584</name>
</gene>
<evidence type="ECO:0000259" key="1">
    <source>
        <dbReference type="PROSITE" id="PS50878"/>
    </source>
</evidence>
<dbReference type="AlphaFoldDB" id="A0AAN8FP09"/>
<feature type="domain" description="Reverse transcriptase" evidence="1">
    <location>
        <begin position="1"/>
        <end position="82"/>
    </location>
</feature>
<evidence type="ECO:0000313" key="2">
    <source>
        <dbReference type="EMBL" id="KAK5979655.1"/>
    </source>
</evidence>
<feature type="non-terminal residue" evidence="2">
    <location>
        <position position="1"/>
    </location>
</feature>
<protein>
    <recommendedName>
        <fullName evidence="1">Reverse transcriptase domain-containing protein</fullName>
    </recommendedName>
</protein>